<protein>
    <submittedName>
        <fullName evidence="2">Aldo/keto reductase</fullName>
    </submittedName>
</protein>
<dbReference type="CDD" id="cd19105">
    <property type="entry name" value="AKR_unchar"/>
    <property type="match status" value="1"/>
</dbReference>
<reference evidence="2 3" key="1">
    <citation type="submission" date="2019-02" db="EMBL/GenBank/DDBJ databases">
        <title>Paenibacillus sp. nov., isolated from surface-sterilized tissue of Thalictrum simplex L.</title>
        <authorList>
            <person name="Tuo L."/>
        </authorList>
    </citation>
    <scope>NUCLEOTIDE SEQUENCE [LARGE SCALE GENOMIC DNA]</scope>
    <source>
        <strain evidence="2 3">N2SHLJ1</strain>
    </source>
</reference>
<proteinExistence type="predicted"/>
<dbReference type="AlphaFoldDB" id="A0A4Q9DU86"/>
<dbReference type="PANTHER" id="PTHR43312">
    <property type="entry name" value="D-THREO-ALDOSE 1-DEHYDROGENASE"/>
    <property type="match status" value="1"/>
</dbReference>
<dbReference type="OrthoDB" id="9773828at2"/>
<organism evidence="2 3">
    <name type="scientific">Paenibacillus thalictri</name>
    <dbReference type="NCBI Taxonomy" id="2527873"/>
    <lineage>
        <taxon>Bacteria</taxon>
        <taxon>Bacillati</taxon>
        <taxon>Bacillota</taxon>
        <taxon>Bacilli</taxon>
        <taxon>Bacillales</taxon>
        <taxon>Paenibacillaceae</taxon>
        <taxon>Paenibacillus</taxon>
    </lineage>
</organism>
<dbReference type="RefSeq" id="WP_131013739.1">
    <property type="nucleotide sequence ID" value="NZ_SIRE01000008.1"/>
</dbReference>
<keyword evidence="3" id="KW-1185">Reference proteome</keyword>
<name>A0A4Q9DU86_9BACL</name>
<evidence type="ECO:0000313" key="3">
    <source>
        <dbReference type="Proteomes" id="UP000293142"/>
    </source>
</evidence>
<dbReference type="SUPFAM" id="SSF51430">
    <property type="entry name" value="NAD(P)-linked oxidoreductase"/>
    <property type="match status" value="1"/>
</dbReference>
<accession>A0A4Q9DU86</accession>
<gene>
    <name evidence="2" type="ORF">EYB31_12860</name>
</gene>
<dbReference type="InterPro" id="IPR053135">
    <property type="entry name" value="AKR2_Oxidoreductase"/>
</dbReference>
<sequence>MEYATLGKTGAVVSRIGFGGATAGLKNYLERFDPSDADDRKKISGAVEKALSLGINYYDTAPGYGAGESEDILGAALSGVKESGSHPLFIATKISFKNRAELRRSVETSLNRLRRDRIELLQIHGGSYTPEEADAILADGGMAEEMLKLKQEGLVQYIGFTSEDNNDAVYRFIRSGAFDTMQICYNFIFQHAYEPSRPFGSLLEADRAGLGIITMRTPTSGTFQRWIQQVNPVNTFDYTPALIQFVLSNPYVDVALMGMRDADIVVQNAAICDDLSGRVSLDAIHSRYV</sequence>
<dbReference type="EMBL" id="SIRE01000008">
    <property type="protein sequence ID" value="TBL79103.1"/>
    <property type="molecule type" value="Genomic_DNA"/>
</dbReference>
<dbReference type="PANTHER" id="PTHR43312:SF1">
    <property type="entry name" value="NADP-DEPENDENT OXIDOREDUCTASE DOMAIN-CONTAINING PROTEIN"/>
    <property type="match status" value="1"/>
</dbReference>
<dbReference type="InterPro" id="IPR023210">
    <property type="entry name" value="NADP_OxRdtase_dom"/>
</dbReference>
<evidence type="ECO:0000259" key="1">
    <source>
        <dbReference type="Pfam" id="PF00248"/>
    </source>
</evidence>
<dbReference type="InterPro" id="IPR036812">
    <property type="entry name" value="NAD(P)_OxRdtase_dom_sf"/>
</dbReference>
<dbReference type="Proteomes" id="UP000293142">
    <property type="component" value="Unassembled WGS sequence"/>
</dbReference>
<dbReference type="Gene3D" id="3.20.20.100">
    <property type="entry name" value="NADP-dependent oxidoreductase domain"/>
    <property type="match status" value="1"/>
</dbReference>
<dbReference type="Pfam" id="PF00248">
    <property type="entry name" value="Aldo_ket_red"/>
    <property type="match status" value="1"/>
</dbReference>
<evidence type="ECO:0000313" key="2">
    <source>
        <dbReference type="EMBL" id="TBL79103.1"/>
    </source>
</evidence>
<feature type="domain" description="NADP-dependent oxidoreductase" evidence="1">
    <location>
        <begin position="15"/>
        <end position="243"/>
    </location>
</feature>
<comment type="caution">
    <text evidence="2">The sequence shown here is derived from an EMBL/GenBank/DDBJ whole genome shotgun (WGS) entry which is preliminary data.</text>
</comment>